<evidence type="ECO:0000256" key="8">
    <source>
        <dbReference type="ARBA" id="ARBA00022833"/>
    </source>
</evidence>
<sequence length="301" mass="33910">MIKQRTLKNTVRATGVGIHTGKKVYITLKPATINTGIVFIRTDFKQPVHLKASANLVGDTSMSTTLIKDGVRVATVEHLMAAFSGMGIDNCIVELSTSEVPIMDGSAGPFVFLIQSAGIQVQEQAKKFIKITKTVEVKQADKIARFEPYNGYKLRFDIEFNHPAFSEHTKSKEINLSTNTFIKEISRARTFGFMRDIEMLHENNLAIGGSMDNAIVLDDYRVLNQDGLRYEDEFVKHKILDAIGDIYQLGHPIIGSFYGYKSGHAINNQLARKLLQQTDAWELVTFEKRFQKEEQLYPVFA</sequence>
<keyword evidence="7 11" id="KW-0378">Hydrolase</keyword>
<reference evidence="11" key="1">
    <citation type="submission" date="2018-06" db="EMBL/GenBank/DDBJ databases">
        <authorList>
            <person name="Zhirakovskaya E."/>
        </authorList>
    </citation>
    <scope>NUCLEOTIDE SEQUENCE</scope>
</reference>
<dbReference type="EMBL" id="UOEW01000302">
    <property type="protein sequence ID" value="VAW41352.1"/>
    <property type="molecule type" value="Genomic_DNA"/>
</dbReference>
<evidence type="ECO:0000256" key="9">
    <source>
        <dbReference type="ARBA" id="ARBA00023098"/>
    </source>
</evidence>
<dbReference type="UniPathway" id="UPA00359">
    <property type="reaction ID" value="UER00478"/>
</dbReference>
<organism evidence="11">
    <name type="scientific">hydrothermal vent metagenome</name>
    <dbReference type="NCBI Taxonomy" id="652676"/>
    <lineage>
        <taxon>unclassified sequences</taxon>
        <taxon>metagenomes</taxon>
        <taxon>ecological metagenomes</taxon>
    </lineage>
</organism>
<evidence type="ECO:0000256" key="5">
    <source>
        <dbReference type="ARBA" id="ARBA00022556"/>
    </source>
</evidence>
<dbReference type="AlphaFoldDB" id="A0A3B0VQG7"/>
<evidence type="ECO:0000256" key="6">
    <source>
        <dbReference type="ARBA" id="ARBA00022723"/>
    </source>
</evidence>
<dbReference type="InterPro" id="IPR020568">
    <property type="entry name" value="Ribosomal_Su5_D2-typ_SF"/>
</dbReference>
<dbReference type="PANTHER" id="PTHR33694">
    <property type="entry name" value="UDP-3-O-ACYL-N-ACETYLGLUCOSAMINE DEACETYLASE 1, MITOCHONDRIAL-RELATED"/>
    <property type="match status" value="1"/>
</dbReference>
<comment type="catalytic activity">
    <reaction evidence="10">
        <text>a UDP-3-O-[(3R)-3-hydroxyacyl]-N-acetyl-alpha-D-glucosamine + H2O = a UDP-3-O-[(3R)-3-hydroxyacyl]-alpha-D-glucosamine + acetate</text>
        <dbReference type="Rhea" id="RHEA:67816"/>
        <dbReference type="ChEBI" id="CHEBI:15377"/>
        <dbReference type="ChEBI" id="CHEBI:30089"/>
        <dbReference type="ChEBI" id="CHEBI:137740"/>
        <dbReference type="ChEBI" id="CHEBI:173225"/>
        <dbReference type="EC" id="3.5.1.108"/>
    </reaction>
</comment>
<dbReference type="SUPFAM" id="SSF54211">
    <property type="entry name" value="Ribosomal protein S5 domain 2-like"/>
    <property type="match status" value="2"/>
</dbReference>
<dbReference type="PANTHER" id="PTHR33694:SF1">
    <property type="entry name" value="UDP-3-O-ACYL-N-ACETYLGLUCOSAMINE DEACETYLASE 1, MITOCHONDRIAL-RELATED"/>
    <property type="match status" value="1"/>
</dbReference>
<evidence type="ECO:0000256" key="7">
    <source>
        <dbReference type="ARBA" id="ARBA00022801"/>
    </source>
</evidence>
<evidence type="ECO:0000256" key="10">
    <source>
        <dbReference type="ARBA" id="ARBA00024535"/>
    </source>
</evidence>
<dbReference type="InterPro" id="IPR015870">
    <property type="entry name" value="UDP-acyl_N-AcGlcN_deAcase_N"/>
</dbReference>
<keyword evidence="8" id="KW-0862">Zinc</keyword>
<keyword evidence="5" id="KW-0441">Lipid A biosynthesis</keyword>
<dbReference type="Pfam" id="PF03331">
    <property type="entry name" value="LpxC"/>
    <property type="match status" value="1"/>
</dbReference>
<protein>
    <recommendedName>
        <fullName evidence="3">UDP-3-O-acyl-N-acetylglucosamine deacetylase</fullName>
        <ecNumber evidence="3">3.5.1.108</ecNumber>
    </recommendedName>
</protein>
<gene>
    <name evidence="11" type="ORF">MNBD_GAMMA01-1519</name>
</gene>
<dbReference type="InterPro" id="IPR011334">
    <property type="entry name" value="UDP-acyl_GlcNac_deAcase_C"/>
</dbReference>
<evidence type="ECO:0000256" key="2">
    <source>
        <dbReference type="ARBA" id="ARBA00005002"/>
    </source>
</evidence>
<keyword evidence="6" id="KW-0479">Metal-binding</keyword>
<dbReference type="EC" id="3.5.1.108" evidence="3"/>
<dbReference type="GO" id="GO:0046872">
    <property type="term" value="F:metal ion binding"/>
    <property type="evidence" value="ECO:0007669"/>
    <property type="project" value="UniProtKB-KW"/>
</dbReference>
<keyword evidence="4" id="KW-0444">Lipid biosynthesis</keyword>
<keyword evidence="9" id="KW-0443">Lipid metabolism</keyword>
<evidence type="ECO:0000313" key="11">
    <source>
        <dbReference type="EMBL" id="VAW41352.1"/>
    </source>
</evidence>
<evidence type="ECO:0000256" key="3">
    <source>
        <dbReference type="ARBA" id="ARBA00012745"/>
    </source>
</evidence>
<dbReference type="Gene3D" id="3.30.1700.10">
    <property type="entry name" value="lpxc deacetylase, domain 2"/>
    <property type="match status" value="1"/>
</dbReference>
<accession>A0A3B0VQG7</accession>
<evidence type="ECO:0000256" key="4">
    <source>
        <dbReference type="ARBA" id="ARBA00022516"/>
    </source>
</evidence>
<dbReference type="HAMAP" id="MF_00388">
    <property type="entry name" value="LpxC"/>
    <property type="match status" value="1"/>
</dbReference>
<dbReference type="GO" id="GO:0009245">
    <property type="term" value="P:lipid A biosynthetic process"/>
    <property type="evidence" value="ECO:0007669"/>
    <property type="project" value="UniProtKB-KW"/>
</dbReference>
<comment type="cofactor">
    <cofactor evidence="1">
        <name>Zn(2+)</name>
        <dbReference type="ChEBI" id="CHEBI:29105"/>
    </cofactor>
</comment>
<proteinExistence type="inferred from homology"/>
<name>A0A3B0VQG7_9ZZZZ</name>
<comment type="pathway">
    <text evidence="2">Glycolipid biosynthesis; lipid IV(A) biosynthesis; lipid IV(A) from (3R)-3-hydroxytetradecanoyl-[acyl-carrier-protein] and UDP-N-acetyl-alpha-D-glucosamine: step 2/6.</text>
</comment>
<evidence type="ECO:0000256" key="1">
    <source>
        <dbReference type="ARBA" id="ARBA00001947"/>
    </source>
</evidence>
<dbReference type="GO" id="GO:0016020">
    <property type="term" value="C:membrane"/>
    <property type="evidence" value="ECO:0007669"/>
    <property type="project" value="GOC"/>
</dbReference>
<dbReference type="NCBIfam" id="TIGR00325">
    <property type="entry name" value="lpxC"/>
    <property type="match status" value="1"/>
</dbReference>
<dbReference type="InterPro" id="IPR004463">
    <property type="entry name" value="UDP-acyl_GlcNac_deAcase"/>
</dbReference>
<dbReference type="Gene3D" id="3.30.230.20">
    <property type="entry name" value="lpxc deacetylase, domain 1"/>
    <property type="match status" value="1"/>
</dbReference>
<dbReference type="GO" id="GO:0103117">
    <property type="term" value="F:UDP-3-O-acyl-N-acetylglucosamine deacetylase activity"/>
    <property type="evidence" value="ECO:0007669"/>
    <property type="project" value="UniProtKB-EC"/>
</dbReference>